<dbReference type="Pfam" id="PF13727">
    <property type="entry name" value="CoA_binding_3"/>
    <property type="match status" value="1"/>
</dbReference>
<dbReference type="PANTHER" id="PTHR30576">
    <property type="entry name" value="COLANIC BIOSYNTHESIS UDP-GLUCOSE LIPID CARRIER TRANSFERASE"/>
    <property type="match status" value="1"/>
</dbReference>
<feature type="transmembrane region" description="Helical" evidence="7">
    <location>
        <begin position="31"/>
        <end position="48"/>
    </location>
</feature>
<evidence type="ECO:0000256" key="6">
    <source>
        <dbReference type="ARBA" id="ARBA00023136"/>
    </source>
</evidence>
<reference evidence="9" key="1">
    <citation type="submission" date="2023-06" db="EMBL/GenBank/DDBJ databases">
        <title>Sysu t00039.</title>
        <authorList>
            <person name="Gao L."/>
            <person name="Fang B.-Z."/>
            <person name="Li W.-J."/>
        </authorList>
    </citation>
    <scope>NUCLEOTIDE SEQUENCE</scope>
    <source>
        <strain evidence="9">SYSU T00039</strain>
    </source>
</reference>
<evidence type="ECO:0000256" key="1">
    <source>
        <dbReference type="ARBA" id="ARBA00004141"/>
    </source>
</evidence>
<dbReference type="NCBIfam" id="TIGR03025">
    <property type="entry name" value="EPS_sugtrans"/>
    <property type="match status" value="1"/>
</dbReference>
<feature type="transmembrane region" description="Helical" evidence="7">
    <location>
        <begin position="305"/>
        <end position="325"/>
    </location>
</feature>
<comment type="similarity">
    <text evidence="2">Belongs to the bacterial sugar transferase family.</text>
</comment>
<name>A0AAW7M3Q7_9MICO</name>
<dbReference type="EC" id="2.7.8.-" evidence="9"/>
<keyword evidence="10" id="KW-1185">Reference proteome</keyword>
<gene>
    <name evidence="9" type="ORF">QQX10_08560</name>
</gene>
<dbReference type="InterPro" id="IPR017475">
    <property type="entry name" value="EPS_sugar_tfrase"/>
</dbReference>
<feature type="transmembrane region" description="Helical" evidence="7">
    <location>
        <begin position="130"/>
        <end position="148"/>
    </location>
</feature>
<keyword evidence="5 7" id="KW-1133">Transmembrane helix</keyword>
<dbReference type="PANTHER" id="PTHR30576:SF10">
    <property type="entry name" value="SLL5057 PROTEIN"/>
    <property type="match status" value="1"/>
</dbReference>
<evidence type="ECO:0000313" key="10">
    <source>
        <dbReference type="Proteomes" id="UP001172737"/>
    </source>
</evidence>
<accession>A0AAW7M3Q7</accession>
<dbReference type="InterPro" id="IPR003362">
    <property type="entry name" value="Bact_transf"/>
</dbReference>
<proteinExistence type="inferred from homology"/>
<comment type="caution">
    <text evidence="9">The sequence shown here is derived from an EMBL/GenBank/DDBJ whole genome shotgun (WGS) entry which is preliminary data.</text>
</comment>
<dbReference type="Pfam" id="PF02397">
    <property type="entry name" value="Bac_transf"/>
    <property type="match status" value="1"/>
</dbReference>
<evidence type="ECO:0000313" key="9">
    <source>
        <dbReference type="EMBL" id="MDN4488217.1"/>
    </source>
</evidence>
<organism evidence="9 10">
    <name type="scientific">Demequina lignilytica</name>
    <dbReference type="NCBI Taxonomy" id="3051663"/>
    <lineage>
        <taxon>Bacteria</taxon>
        <taxon>Bacillati</taxon>
        <taxon>Actinomycetota</taxon>
        <taxon>Actinomycetes</taxon>
        <taxon>Micrococcales</taxon>
        <taxon>Demequinaceae</taxon>
        <taxon>Demequina</taxon>
    </lineage>
</organism>
<dbReference type="Proteomes" id="UP001172737">
    <property type="component" value="Unassembled WGS sequence"/>
</dbReference>
<evidence type="ECO:0000256" key="5">
    <source>
        <dbReference type="ARBA" id="ARBA00022989"/>
    </source>
</evidence>
<feature type="transmembrane region" description="Helical" evidence="7">
    <location>
        <begin position="106"/>
        <end position="124"/>
    </location>
</feature>
<sequence>MTVKGGSAGVRASAQRMYGSRGWARKYESRLFVSDVAVVTLTMILAHAARFGWDPFAPLAGAGGGRHYWQVTLAIAVLWVLNLGWTRSRDPMILGHGPQEFQRVVLAGWRVFAIVAVIGFLTQWDVSRGYLLFAIPLGTLALLVYRAAWRQFIHAQRDNGELLAQVIVVGPTITSGQMIRRIRRSRRAGYNVIGACLPAGHEFRDEDLADVPLLGSLDDAAQVAIDRRAEFVLLSGTDAMSLKESRELGWALEGTGIGLIVAPAMVDVAGPRVSMSPVEGLPLLHVDIPKFEGGQYYAKEIADKVTAGALLLLGAIPMLIVAALIKLTSPGPVFFRQERIGRNLEPFAMLKFRSMYVDAEERLIALREQDRAEGNEVLFKMKDDPRVTSVGRVLRRFSIDEIPQLLNVLKGDMSLVGPRPPLRREVEQWDERTARRQLVKPGITGLWQVSGRSDLSWDESVRLDLYYTENWSLAGDLIIILRTVGAVLAGRGAY</sequence>
<evidence type="ECO:0000259" key="8">
    <source>
        <dbReference type="Pfam" id="PF02397"/>
    </source>
</evidence>
<comment type="subcellular location">
    <subcellularLocation>
        <location evidence="1">Membrane</location>
        <topology evidence="1">Multi-pass membrane protein</topology>
    </subcellularLocation>
</comment>
<evidence type="ECO:0000256" key="7">
    <source>
        <dbReference type="SAM" id="Phobius"/>
    </source>
</evidence>
<evidence type="ECO:0000256" key="4">
    <source>
        <dbReference type="ARBA" id="ARBA00022692"/>
    </source>
</evidence>
<feature type="transmembrane region" description="Helical" evidence="7">
    <location>
        <begin position="68"/>
        <end position="85"/>
    </location>
</feature>
<keyword evidence="3 9" id="KW-0808">Transferase</keyword>
<dbReference type="RefSeq" id="WP_301118676.1">
    <property type="nucleotide sequence ID" value="NZ_JAUHPX010000004.1"/>
</dbReference>
<evidence type="ECO:0000256" key="3">
    <source>
        <dbReference type="ARBA" id="ARBA00022679"/>
    </source>
</evidence>
<feature type="domain" description="Bacterial sugar transferase" evidence="8">
    <location>
        <begin position="299"/>
        <end position="488"/>
    </location>
</feature>
<keyword evidence="6 7" id="KW-0472">Membrane</keyword>
<dbReference type="GO" id="GO:0016020">
    <property type="term" value="C:membrane"/>
    <property type="evidence" value="ECO:0007669"/>
    <property type="project" value="UniProtKB-SubCell"/>
</dbReference>
<protein>
    <submittedName>
        <fullName evidence="9">Sugar transferase</fullName>
        <ecNumber evidence="9">2.7.8.-</ecNumber>
    </submittedName>
</protein>
<keyword evidence="4 7" id="KW-0812">Transmembrane</keyword>
<evidence type="ECO:0000256" key="2">
    <source>
        <dbReference type="ARBA" id="ARBA00006464"/>
    </source>
</evidence>
<dbReference type="GO" id="GO:0016780">
    <property type="term" value="F:phosphotransferase activity, for other substituted phosphate groups"/>
    <property type="evidence" value="ECO:0007669"/>
    <property type="project" value="TreeGrafter"/>
</dbReference>
<dbReference type="AlphaFoldDB" id="A0AAW7M3Q7"/>
<dbReference type="EMBL" id="JAUHPX010000004">
    <property type="protein sequence ID" value="MDN4488217.1"/>
    <property type="molecule type" value="Genomic_DNA"/>
</dbReference>